<proteinExistence type="predicted"/>
<evidence type="ECO:0000313" key="2">
    <source>
        <dbReference type="Proteomes" id="UP001321473"/>
    </source>
</evidence>
<reference evidence="1 2" key="1">
    <citation type="journal article" date="2023" name="Arcadia Sci">
        <title>De novo assembly of a long-read Amblyomma americanum tick genome.</title>
        <authorList>
            <person name="Chou S."/>
            <person name="Poskanzer K.E."/>
            <person name="Rollins M."/>
            <person name="Thuy-Boun P.S."/>
        </authorList>
    </citation>
    <scope>NUCLEOTIDE SEQUENCE [LARGE SCALE GENOMIC DNA]</scope>
    <source>
        <strain evidence="1">F_SG_1</strain>
        <tissue evidence="1">Salivary glands</tissue>
    </source>
</reference>
<dbReference type="AlphaFoldDB" id="A0AAQ4DQJ9"/>
<name>A0AAQ4DQJ9_AMBAM</name>
<organism evidence="1 2">
    <name type="scientific">Amblyomma americanum</name>
    <name type="common">Lone star tick</name>
    <dbReference type="NCBI Taxonomy" id="6943"/>
    <lineage>
        <taxon>Eukaryota</taxon>
        <taxon>Metazoa</taxon>
        <taxon>Ecdysozoa</taxon>
        <taxon>Arthropoda</taxon>
        <taxon>Chelicerata</taxon>
        <taxon>Arachnida</taxon>
        <taxon>Acari</taxon>
        <taxon>Parasitiformes</taxon>
        <taxon>Ixodida</taxon>
        <taxon>Ixodoidea</taxon>
        <taxon>Ixodidae</taxon>
        <taxon>Amblyomminae</taxon>
        <taxon>Amblyomma</taxon>
    </lineage>
</organism>
<dbReference type="EMBL" id="JARKHS020028056">
    <property type="protein sequence ID" value="KAK8764739.1"/>
    <property type="molecule type" value="Genomic_DNA"/>
</dbReference>
<dbReference type="Proteomes" id="UP001321473">
    <property type="component" value="Unassembled WGS sequence"/>
</dbReference>
<evidence type="ECO:0000313" key="1">
    <source>
        <dbReference type="EMBL" id="KAK8764739.1"/>
    </source>
</evidence>
<comment type="caution">
    <text evidence="1">The sequence shown here is derived from an EMBL/GenBank/DDBJ whole genome shotgun (WGS) entry which is preliminary data.</text>
</comment>
<sequence length="73" mass="8042">MKITAEPVENIVNLDSDRILSVQGGVRAVAFCPCKWNSSLLAVGTSFVTVFNVKLPDEDPLAEDYRGKHHTQI</sequence>
<accession>A0AAQ4DQJ9</accession>
<keyword evidence="2" id="KW-1185">Reference proteome</keyword>
<protein>
    <submittedName>
        <fullName evidence="1">Uncharacterized protein</fullName>
    </submittedName>
</protein>
<gene>
    <name evidence="1" type="ORF">V5799_032654</name>
</gene>